<dbReference type="AlphaFoldDB" id="A0A1S1YSZ3"/>
<accession>A0A1S1YSZ3</accession>
<dbReference type="OrthoDB" id="9768806at2"/>
<dbReference type="SUPFAM" id="SSF47413">
    <property type="entry name" value="lambda repressor-like DNA-binding domains"/>
    <property type="match status" value="1"/>
</dbReference>
<dbReference type="InterPro" id="IPR001761">
    <property type="entry name" value="Peripla_BP/Lac1_sug-bd_dom"/>
</dbReference>
<dbReference type="Pfam" id="PF00356">
    <property type="entry name" value="LacI"/>
    <property type="match status" value="1"/>
</dbReference>
<evidence type="ECO:0000256" key="1">
    <source>
        <dbReference type="ARBA" id="ARBA00023015"/>
    </source>
</evidence>
<dbReference type="PANTHER" id="PTHR30146:SF109">
    <property type="entry name" value="HTH-TYPE TRANSCRIPTIONAL REGULATOR GALS"/>
    <property type="match status" value="1"/>
</dbReference>
<dbReference type="SUPFAM" id="SSF53822">
    <property type="entry name" value="Periplasmic binding protein-like I"/>
    <property type="match status" value="1"/>
</dbReference>
<dbReference type="EMBL" id="JRYR02000002">
    <property type="protein sequence ID" value="OHX64151.1"/>
    <property type="molecule type" value="Genomic_DNA"/>
</dbReference>
<dbReference type="GO" id="GO:0000976">
    <property type="term" value="F:transcription cis-regulatory region binding"/>
    <property type="evidence" value="ECO:0007669"/>
    <property type="project" value="TreeGrafter"/>
</dbReference>
<dbReference type="SMART" id="SM00354">
    <property type="entry name" value="HTH_LACI"/>
    <property type="match status" value="1"/>
</dbReference>
<dbReference type="InterPro" id="IPR010982">
    <property type="entry name" value="Lambda_DNA-bd_dom_sf"/>
</dbReference>
<name>A0A1S1YSZ3_FLAPC</name>
<dbReference type="RefSeq" id="WP_044226360.1">
    <property type="nucleotide sequence ID" value="NZ_JRYR02000002.1"/>
</dbReference>
<gene>
    <name evidence="5" type="ORF">NH26_21335</name>
</gene>
<evidence type="ECO:0000256" key="2">
    <source>
        <dbReference type="ARBA" id="ARBA00023125"/>
    </source>
</evidence>
<keyword evidence="2" id="KW-0238">DNA-binding</keyword>
<dbReference type="CDD" id="cd01392">
    <property type="entry name" value="HTH_LacI"/>
    <property type="match status" value="1"/>
</dbReference>
<evidence type="ECO:0000313" key="6">
    <source>
        <dbReference type="Proteomes" id="UP000179797"/>
    </source>
</evidence>
<proteinExistence type="predicted"/>
<reference evidence="5 6" key="1">
    <citation type="journal article" date="2012" name="Int. J. Syst. Evol. Microbiol.">
        <title>Flammeovirga pacifica sp. nov., isolated from deep-sea sediment.</title>
        <authorList>
            <person name="Xu H."/>
            <person name="Fu Y."/>
            <person name="Yang N."/>
            <person name="Ding Z."/>
            <person name="Lai Q."/>
            <person name="Zeng R."/>
        </authorList>
    </citation>
    <scope>NUCLEOTIDE SEQUENCE [LARGE SCALE GENOMIC DNA]</scope>
    <source>
        <strain evidence="6">DSM 24597 / LMG 26175 / WPAGA1</strain>
    </source>
</reference>
<dbReference type="Proteomes" id="UP000179797">
    <property type="component" value="Unassembled WGS sequence"/>
</dbReference>
<dbReference type="InterPro" id="IPR000843">
    <property type="entry name" value="HTH_LacI"/>
</dbReference>
<sequence length="335" mass="37601">MKPNRRVKLSDLASKLGLSTSTVSRALNDHPKIPTATKKRVQLLADELSYHPNPFAKGLLKQKTKTIGVLLPSFKLPFFVDITDNIQKELKSYGYNLIVTTTGKSLKDEKEAFWKMAKAHVDGIIAIINQDHEEVSFLNDILDEGIPIIFIDRVVESIDANYVLSDDFTGSYTAIDHLIKTGHKKILYLEGPENLSTSFYRTQGYLEALKDNQINDTNVLSCENVDEVKLKLQSCPSSYDAIACFNDYYAFEALEYLQAQKVQVPNQVSIIGFADEPLCKYTSPKLSTVAQPCEEIGKISVSNLLNEINSLQINQPTEFKTIKIPTTLKIRESCK</sequence>
<dbReference type="Pfam" id="PF00532">
    <property type="entry name" value="Peripla_BP_1"/>
    <property type="match status" value="1"/>
</dbReference>
<feature type="domain" description="HTH lacI-type" evidence="4">
    <location>
        <begin position="7"/>
        <end position="61"/>
    </location>
</feature>
<organism evidence="5 6">
    <name type="scientific">Flammeovirga pacifica</name>
    <dbReference type="NCBI Taxonomy" id="915059"/>
    <lineage>
        <taxon>Bacteria</taxon>
        <taxon>Pseudomonadati</taxon>
        <taxon>Bacteroidota</taxon>
        <taxon>Cytophagia</taxon>
        <taxon>Cytophagales</taxon>
        <taxon>Flammeovirgaceae</taxon>
        <taxon>Flammeovirga</taxon>
    </lineage>
</organism>
<keyword evidence="1" id="KW-0805">Transcription regulation</keyword>
<dbReference type="Gene3D" id="3.40.50.2300">
    <property type="match status" value="2"/>
</dbReference>
<dbReference type="STRING" id="915059.NH26_21335"/>
<dbReference type="CDD" id="cd06267">
    <property type="entry name" value="PBP1_LacI_sugar_binding-like"/>
    <property type="match status" value="1"/>
</dbReference>
<keyword evidence="3" id="KW-0804">Transcription</keyword>
<dbReference type="PROSITE" id="PS50932">
    <property type="entry name" value="HTH_LACI_2"/>
    <property type="match status" value="1"/>
</dbReference>
<comment type="caution">
    <text evidence="5">The sequence shown here is derived from an EMBL/GenBank/DDBJ whole genome shotgun (WGS) entry which is preliminary data.</text>
</comment>
<protein>
    <recommendedName>
        <fullName evidence="4">HTH lacI-type domain-containing protein</fullName>
    </recommendedName>
</protein>
<evidence type="ECO:0000256" key="3">
    <source>
        <dbReference type="ARBA" id="ARBA00023163"/>
    </source>
</evidence>
<dbReference type="Gene3D" id="1.10.260.40">
    <property type="entry name" value="lambda repressor-like DNA-binding domains"/>
    <property type="match status" value="1"/>
</dbReference>
<dbReference type="PANTHER" id="PTHR30146">
    <property type="entry name" value="LACI-RELATED TRANSCRIPTIONAL REPRESSOR"/>
    <property type="match status" value="1"/>
</dbReference>
<keyword evidence="6" id="KW-1185">Reference proteome</keyword>
<dbReference type="InterPro" id="IPR028082">
    <property type="entry name" value="Peripla_BP_I"/>
</dbReference>
<dbReference type="GO" id="GO:0003700">
    <property type="term" value="F:DNA-binding transcription factor activity"/>
    <property type="evidence" value="ECO:0007669"/>
    <property type="project" value="TreeGrafter"/>
</dbReference>
<evidence type="ECO:0000313" key="5">
    <source>
        <dbReference type="EMBL" id="OHX64151.1"/>
    </source>
</evidence>
<evidence type="ECO:0000259" key="4">
    <source>
        <dbReference type="PROSITE" id="PS50932"/>
    </source>
</evidence>